<evidence type="ECO:0000313" key="3">
    <source>
        <dbReference type="Proteomes" id="UP000499080"/>
    </source>
</evidence>
<dbReference type="Pfam" id="PF18701">
    <property type="entry name" value="DUF5641"/>
    <property type="match status" value="1"/>
</dbReference>
<dbReference type="Gene3D" id="2.40.70.10">
    <property type="entry name" value="Acid Proteases"/>
    <property type="match status" value="1"/>
</dbReference>
<dbReference type="Gene3D" id="3.10.10.10">
    <property type="entry name" value="HIV Type 1 Reverse Transcriptase, subunit A, domain 1"/>
    <property type="match status" value="1"/>
</dbReference>
<dbReference type="Gene3D" id="3.30.420.10">
    <property type="entry name" value="Ribonuclease H-like superfamily/Ribonuclease H"/>
    <property type="match status" value="1"/>
</dbReference>
<dbReference type="SUPFAM" id="SSF53098">
    <property type="entry name" value="Ribonuclease H-like"/>
    <property type="match status" value="1"/>
</dbReference>
<dbReference type="GO" id="GO:0071897">
    <property type="term" value="P:DNA biosynthetic process"/>
    <property type="evidence" value="ECO:0007669"/>
    <property type="project" value="UniProtKB-ARBA"/>
</dbReference>
<dbReference type="EMBL" id="BGPR01000460">
    <property type="protein sequence ID" value="GBM21438.1"/>
    <property type="molecule type" value="Genomic_DNA"/>
</dbReference>
<organism evidence="2 3">
    <name type="scientific">Araneus ventricosus</name>
    <name type="common">Orbweaver spider</name>
    <name type="synonym">Epeira ventricosa</name>
    <dbReference type="NCBI Taxonomy" id="182803"/>
    <lineage>
        <taxon>Eukaryota</taxon>
        <taxon>Metazoa</taxon>
        <taxon>Ecdysozoa</taxon>
        <taxon>Arthropoda</taxon>
        <taxon>Chelicerata</taxon>
        <taxon>Arachnida</taxon>
        <taxon>Araneae</taxon>
        <taxon>Araneomorphae</taxon>
        <taxon>Entelegynae</taxon>
        <taxon>Araneoidea</taxon>
        <taxon>Araneidae</taxon>
        <taxon>Araneus</taxon>
    </lineage>
</organism>
<dbReference type="SUPFAM" id="SSF56672">
    <property type="entry name" value="DNA/RNA polymerases"/>
    <property type="match status" value="1"/>
</dbReference>
<comment type="caution">
    <text evidence="2">The sequence shown here is derived from an EMBL/GenBank/DDBJ whole genome shotgun (WGS) entry which is preliminary data.</text>
</comment>
<dbReference type="CDD" id="cd00303">
    <property type="entry name" value="retropepsin_like"/>
    <property type="match status" value="1"/>
</dbReference>
<evidence type="ECO:0000259" key="1">
    <source>
        <dbReference type="PROSITE" id="PS50994"/>
    </source>
</evidence>
<dbReference type="Gene3D" id="3.30.70.270">
    <property type="match status" value="1"/>
</dbReference>
<dbReference type="GO" id="GO:0015074">
    <property type="term" value="P:DNA integration"/>
    <property type="evidence" value="ECO:0007669"/>
    <property type="project" value="InterPro"/>
</dbReference>
<feature type="domain" description="Integrase catalytic" evidence="1">
    <location>
        <begin position="1249"/>
        <end position="1433"/>
    </location>
</feature>
<keyword evidence="3" id="KW-1185">Reference proteome</keyword>
<dbReference type="Pfam" id="PF03564">
    <property type="entry name" value="DUF1759"/>
    <property type="match status" value="1"/>
</dbReference>
<dbReference type="Pfam" id="PF05380">
    <property type="entry name" value="Peptidase_A17"/>
    <property type="match status" value="1"/>
</dbReference>
<dbReference type="PANTHER" id="PTHR47331">
    <property type="entry name" value="PHD-TYPE DOMAIN-CONTAINING PROTEIN"/>
    <property type="match status" value="1"/>
</dbReference>
<proteinExistence type="predicted"/>
<dbReference type="Proteomes" id="UP000499080">
    <property type="component" value="Unassembled WGS sequence"/>
</dbReference>
<dbReference type="InterPro" id="IPR043128">
    <property type="entry name" value="Rev_trsase/Diguanyl_cyclase"/>
</dbReference>
<gene>
    <name evidence="2" type="ORF">AVEN_161053_1</name>
</gene>
<dbReference type="InterPro" id="IPR040676">
    <property type="entry name" value="DUF5641"/>
</dbReference>
<dbReference type="InterPro" id="IPR036397">
    <property type="entry name" value="RNaseH_sf"/>
</dbReference>
<dbReference type="GO" id="GO:0042575">
    <property type="term" value="C:DNA polymerase complex"/>
    <property type="evidence" value="ECO:0007669"/>
    <property type="project" value="UniProtKB-ARBA"/>
</dbReference>
<evidence type="ECO:0000313" key="2">
    <source>
        <dbReference type="EMBL" id="GBM21438.1"/>
    </source>
</evidence>
<name>A0A4Y2E092_ARAVE</name>
<dbReference type="OrthoDB" id="8046937at2759"/>
<dbReference type="InterPro" id="IPR005312">
    <property type="entry name" value="DUF1759"/>
</dbReference>
<dbReference type="PROSITE" id="PS50994">
    <property type="entry name" value="INTEGRASE"/>
    <property type="match status" value="1"/>
</dbReference>
<reference evidence="2 3" key="1">
    <citation type="journal article" date="2019" name="Sci. Rep.">
        <title>Orb-weaving spider Araneus ventricosus genome elucidates the spidroin gene catalogue.</title>
        <authorList>
            <person name="Kono N."/>
            <person name="Nakamura H."/>
            <person name="Ohtoshi R."/>
            <person name="Moran D.A.P."/>
            <person name="Shinohara A."/>
            <person name="Yoshida Y."/>
            <person name="Fujiwara M."/>
            <person name="Mori M."/>
            <person name="Tomita M."/>
            <person name="Arakawa K."/>
        </authorList>
    </citation>
    <scope>NUCLEOTIDE SEQUENCE [LARGE SCALE GENOMIC DNA]</scope>
</reference>
<sequence length="1558" mass="176357">MSKSVLNKKKSLKGNVTKIKDEVKDKLNGAEIQLYSKKCEQFSEDLSKIFDKILSNCEDEETDKFIDEQLSIQEDIDEIWLSINSQLIKPDSDTMSKHSNGENVKLPKLSLPSFNGNIQDLLSFSDLFKASVHNNENLTGSMKLQYLKGLLTGDASRVIQSITISDANYLTAWTLLEDRFSNKRDQVFAHLKRFMSIPVLQSDSASSVLNLIATTYEFVRSLQTLGYEVEQFAEGHNARICNSKGNCKKCFKRHNTLIHFDQGRNATSFGTTSVNIRDEVNLEPSQQVSNHSSLNPAANTFQMFPNNDPSFGSPLLLGERSSYNDAEKCVPLSTATLLISNSEGEGLPVKAILDSGACCNLISENLVGLLGVERQKTDAVISCLNDTSVRVKTQLKTDISNLTGDYIRKIDFLVVPKITAITPSKCLYISDLNLPPNITLADPHFHKPGKIDLLLGNEYFCEFLRPGQCRVPNSQLILQNSVFGFLASGRLNVTGNQSSRVIQCKLIANLEDVHNDMTKFWELEKIEKPIKSVEEEKCEKHFLKTYSRNSEGRYIVQLPLKKDPECLGESKTSALGSLNSLWRRLSKNPELLSLYRDFMQEYEALGHMELVTDNNEPSTSYYLPHHGVFKPDKTSTKLRVVFKASALSSNGLSLNGIQMNGGLTQEDLFSIMLRFRKHKFVFSADIRKMYRMILVDPQQRDFQRIVWKNGENDTVKTYKLNTVTYGTTRAPYLATRVLHQLVKHEGQCFPLAATVLDSDFYMDDVLTGGDSLEEVRELQIQLIRLLSRAGMELHKWRTNASNLRNCFSFKVLPSPQNTKRAVLSNIARIFDPLGLLGPVITVAKIFLQILWKLKIDWNDSLPEREAEEWERFMNSLHLINQLCIPRHVLCEFPEKLEVHGFADASERAYGAVVYLRSSAGERNCVRLLCSKSRVAPLKSISVPKLELCAALLLAQLVKHLLCAIKLEINDIYLWIAAIQELTKKEQWLHVNSGNNPADVLSRGLAPEKLCNNELWWTGPSFLQADFPVPMSTPNSNDDVYLSELKTSKPIFLTLNAKEKELFIDCLLSATNSYLKLIRVMSFIFRFIFNSRNPHSLRSGPLTGDELKVASEYLIKEVQVREFSKEISALRKGNSIPKGSNLRNLNPFIDSNGILRVGGRLEYSNLTDNQKHPIILPKSHRLTKLIFVYFHLKNLHVDPQGLLCAVRQKFWPIHGRNLSRKIVNDCITCFRNKPVVAKQIMGNLPAERITPTFPFNVCGVDFIGPLLVKPVAQRRITARKMYVAIFVCFVTKAVHFELVTDLTSEAFIACLKRCFARHGKSSIVYSDNATNFVGAQSELKRLSDMLKKPDENVSAYLASEEIKWKFSPPRSPNFGGLYEAGVKSFKYHFRRVMKNTKVSIEEILTIISQIEGILNSRPLAPLSCDPTDLSVLTAGHFLIGRPITSVVEPEIIDTPDNRLSRWQGTTKVVQFIWKRWHRDYLNHLQQRSKWQFEKNNLKIGSLVLLKEDNLPPCKWVIGRVKDVIPGSDGKIRVANVQTQSGLYRRGISKICVLPMNSNE</sequence>
<dbReference type="GO" id="GO:0003676">
    <property type="term" value="F:nucleic acid binding"/>
    <property type="evidence" value="ECO:0007669"/>
    <property type="project" value="InterPro"/>
</dbReference>
<protein>
    <recommendedName>
        <fullName evidence="1">Integrase catalytic domain-containing protein</fullName>
    </recommendedName>
</protein>
<dbReference type="InterPro" id="IPR008042">
    <property type="entry name" value="Retrotrans_Pao"/>
</dbReference>
<accession>A0A4Y2E092</accession>
<dbReference type="InterPro" id="IPR012337">
    <property type="entry name" value="RNaseH-like_sf"/>
</dbReference>
<dbReference type="InterPro" id="IPR043502">
    <property type="entry name" value="DNA/RNA_pol_sf"/>
</dbReference>
<dbReference type="InterPro" id="IPR021109">
    <property type="entry name" value="Peptidase_aspartic_dom_sf"/>
</dbReference>
<dbReference type="InterPro" id="IPR001584">
    <property type="entry name" value="Integrase_cat-core"/>
</dbReference>